<evidence type="ECO:0000256" key="2">
    <source>
        <dbReference type="ARBA" id="ARBA00023015"/>
    </source>
</evidence>
<keyword evidence="3" id="KW-0238">DNA-binding</keyword>
<dbReference type="PROSITE" id="PS01124">
    <property type="entry name" value="HTH_ARAC_FAMILY_2"/>
    <property type="match status" value="1"/>
</dbReference>
<keyword evidence="2" id="KW-0805">Transcription regulation</keyword>
<evidence type="ECO:0000259" key="6">
    <source>
        <dbReference type="PROSITE" id="PS01124"/>
    </source>
</evidence>
<evidence type="ECO:0000256" key="4">
    <source>
        <dbReference type="ARBA" id="ARBA00023159"/>
    </source>
</evidence>
<evidence type="ECO:0000313" key="8">
    <source>
        <dbReference type="Proteomes" id="UP000476064"/>
    </source>
</evidence>
<name>A0A6C0G2M3_9BACL</name>
<gene>
    <name evidence="7" type="ORF">GXP70_19385</name>
</gene>
<dbReference type="InterPro" id="IPR037923">
    <property type="entry name" value="HTH-like"/>
</dbReference>
<keyword evidence="8" id="KW-1185">Reference proteome</keyword>
<dbReference type="PANTHER" id="PTHR46796">
    <property type="entry name" value="HTH-TYPE TRANSCRIPTIONAL ACTIVATOR RHAS-RELATED"/>
    <property type="match status" value="1"/>
</dbReference>
<dbReference type="InterPro" id="IPR050204">
    <property type="entry name" value="AraC_XylS_family_regulators"/>
</dbReference>
<dbReference type="SMART" id="SM00342">
    <property type="entry name" value="HTH_ARAC"/>
    <property type="match status" value="1"/>
</dbReference>
<dbReference type="AlphaFoldDB" id="A0A6C0G2M3"/>
<keyword evidence="1" id="KW-0963">Cytoplasm</keyword>
<keyword evidence="5" id="KW-0804">Transcription</keyword>
<dbReference type="PANTHER" id="PTHR46796:SF13">
    <property type="entry name" value="HTH-TYPE TRANSCRIPTIONAL ACTIVATOR RHAS"/>
    <property type="match status" value="1"/>
</dbReference>
<dbReference type="PROSITE" id="PS00041">
    <property type="entry name" value="HTH_ARAC_FAMILY_1"/>
    <property type="match status" value="1"/>
</dbReference>
<evidence type="ECO:0000256" key="1">
    <source>
        <dbReference type="ARBA" id="ARBA00022490"/>
    </source>
</evidence>
<dbReference type="SUPFAM" id="SSF51215">
    <property type="entry name" value="Regulatory protein AraC"/>
    <property type="match status" value="1"/>
</dbReference>
<evidence type="ECO:0000256" key="5">
    <source>
        <dbReference type="ARBA" id="ARBA00023163"/>
    </source>
</evidence>
<dbReference type="InterPro" id="IPR003313">
    <property type="entry name" value="AraC-bd"/>
</dbReference>
<feature type="domain" description="HTH araC/xylS-type" evidence="6">
    <location>
        <begin position="157"/>
        <end position="255"/>
    </location>
</feature>
<dbReference type="Gene3D" id="1.10.10.60">
    <property type="entry name" value="Homeodomain-like"/>
    <property type="match status" value="2"/>
</dbReference>
<organism evidence="7 8">
    <name type="scientific">Paenibacillus lycopersici</name>
    <dbReference type="NCBI Taxonomy" id="2704462"/>
    <lineage>
        <taxon>Bacteria</taxon>
        <taxon>Bacillati</taxon>
        <taxon>Bacillota</taxon>
        <taxon>Bacilli</taxon>
        <taxon>Bacillales</taxon>
        <taxon>Paenibacillaceae</taxon>
        <taxon>Paenibacillus</taxon>
    </lineage>
</organism>
<dbReference type="Gene3D" id="2.60.120.10">
    <property type="entry name" value="Jelly Rolls"/>
    <property type="match status" value="1"/>
</dbReference>
<evidence type="ECO:0000313" key="7">
    <source>
        <dbReference type="EMBL" id="QHT61931.1"/>
    </source>
</evidence>
<dbReference type="GO" id="GO:0003700">
    <property type="term" value="F:DNA-binding transcription factor activity"/>
    <property type="evidence" value="ECO:0007669"/>
    <property type="project" value="InterPro"/>
</dbReference>
<dbReference type="SUPFAM" id="SSF46689">
    <property type="entry name" value="Homeodomain-like"/>
    <property type="match status" value="2"/>
</dbReference>
<dbReference type="Proteomes" id="UP000476064">
    <property type="component" value="Chromosome"/>
</dbReference>
<evidence type="ECO:0000256" key="3">
    <source>
        <dbReference type="ARBA" id="ARBA00023125"/>
    </source>
</evidence>
<dbReference type="Pfam" id="PF12833">
    <property type="entry name" value="HTH_18"/>
    <property type="match status" value="1"/>
</dbReference>
<dbReference type="InterPro" id="IPR018060">
    <property type="entry name" value="HTH_AraC"/>
</dbReference>
<dbReference type="InterPro" id="IPR009057">
    <property type="entry name" value="Homeodomain-like_sf"/>
</dbReference>
<sequence length="276" mass="30332">MQMPHAKGSFVTYRAGWHMGPHAHATFELSAVLEGSGTFLCGAGSYPLQAGHIVLIPSGVSHDYRSDAPIRFGVLEAGGMPDRINRLMARLAPDRTPRLLALSPIALSQYEDLYRQWLRMISQPLMEEAACLAAWVELLLLFLLQHQGSRGMSLSVASAADYIRASLDKELSIGELAKACRLSESAFRSAFKQAFGLSPKQYQQQCRIEEARWLLRSTGKSVQTIGSLIGFASIHAFSGWFQKKEGASPTDWRKSQQGMNGTAAKIIETQSALSPY</sequence>
<reference evidence="7 8" key="1">
    <citation type="submission" date="2020-01" db="EMBL/GenBank/DDBJ databases">
        <title>Paenibacillus sp. nov., isolated from tomato rhizosphere.</title>
        <authorList>
            <person name="Weon H.-Y."/>
            <person name="Lee S.A."/>
        </authorList>
    </citation>
    <scope>NUCLEOTIDE SEQUENCE [LARGE SCALE GENOMIC DNA]</scope>
    <source>
        <strain evidence="7 8">12200R-189</strain>
    </source>
</reference>
<dbReference type="InterPro" id="IPR014710">
    <property type="entry name" value="RmlC-like_jellyroll"/>
</dbReference>
<dbReference type="RefSeq" id="WP_162358368.1">
    <property type="nucleotide sequence ID" value="NZ_CP048209.1"/>
</dbReference>
<keyword evidence="4" id="KW-0010">Activator</keyword>
<dbReference type="EMBL" id="CP048209">
    <property type="protein sequence ID" value="QHT61931.1"/>
    <property type="molecule type" value="Genomic_DNA"/>
</dbReference>
<dbReference type="GO" id="GO:0043565">
    <property type="term" value="F:sequence-specific DNA binding"/>
    <property type="evidence" value="ECO:0007669"/>
    <property type="project" value="InterPro"/>
</dbReference>
<dbReference type="Pfam" id="PF02311">
    <property type="entry name" value="AraC_binding"/>
    <property type="match status" value="1"/>
</dbReference>
<accession>A0A6C0G2M3</accession>
<dbReference type="KEGG" id="plyc:GXP70_19385"/>
<protein>
    <submittedName>
        <fullName evidence="7">AraC family transcriptional regulator</fullName>
    </submittedName>
</protein>
<dbReference type="InterPro" id="IPR018062">
    <property type="entry name" value="HTH_AraC-typ_CS"/>
</dbReference>
<proteinExistence type="predicted"/>